<dbReference type="InterPro" id="IPR002826">
    <property type="entry name" value="MptE-like"/>
</dbReference>
<dbReference type="PROSITE" id="PS50818">
    <property type="entry name" value="INTEIN_C_TER"/>
    <property type="match status" value="1"/>
</dbReference>
<protein>
    <submittedName>
        <fullName evidence="3">Uncharacterized conserved protein</fullName>
    </submittedName>
</protein>
<accession>A0A1T4VAI4</accession>
<reference evidence="4" key="1">
    <citation type="submission" date="2017-02" db="EMBL/GenBank/DDBJ databases">
        <authorList>
            <person name="Varghese N."/>
            <person name="Submissions S."/>
        </authorList>
    </citation>
    <scope>NUCLEOTIDE SEQUENCE [LARGE SCALE GENOMIC DNA]</scope>
    <source>
        <strain evidence="4">DSM 3072</strain>
    </source>
</reference>
<dbReference type="STRING" id="83771.SAMN02910357_00576"/>
<name>A0A1T4VAI4_9GAMM</name>
<dbReference type="Pfam" id="PF01973">
    <property type="entry name" value="MptE-like"/>
    <property type="match status" value="1"/>
</dbReference>
<dbReference type="Pfam" id="PF20157">
    <property type="entry name" value="Maf_flag10_N"/>
    <property type="match status" value="1"/>
</dbReference>
<keyword evidence="4" id="KW-1185">Reference proteome</keyword>
<feature type="domain" description="6-hydroxymethylpterin diphosphokinase MptE-like" evidence="1">
    <location>
        <begin position="312"/>
        <end position="470"/>
    </location>
</feature>
<dbReference type="AlphaFoldDB" id="A0A1T4VAI4"/>
<dbReference type="InterPro" id="IPR030934">
    <property type="entry name" value="Intein_C"/>
</dbReference>
<dbReference type="Gene3D" id="3.90.1480.10">
    <property type="entry name" value="Alpha-2,3-sialyltransferase"/>
    <property type="match status" value="1"/>
</dbReference>
<feature type="domain" description="Glycosyltransferase Maf N-terminal" evidence="2">
    <location>
        <begin position="51"/>
        <end position="281"/>
    </location>
</feature>
<evidence type="ECO:0000259" key="2">
    <source>
        <dbReference type="Pfam" id="PF20157"/>
    </source>
</evidence>
<organism evidence="3 4">
    <name type="scientific">Succinivibrio dextrinosolvens DSM 3072</name>
    <dbReference type="NCBI Taxonomy" id="1123324"/>
    <lineage>
        <taxon>Bacteria</taxon>
        <taxon>Pseudomonadati</taxon>
        <taxon>Pseudomonadota</taxon>
        <taxon>Gammaproteobacteria</taxon>
        <taxon>Aeromonadales</taxon>
        <taxon>Succinivibrionaceae</taxon>
        <taxon>Succinivibrio</taxon>
    </lineage>
</organism>
<evidence type="ECO:0000313" key="4">
    <source>
        <dbReference type="Proteomes" id="UP000242432"/>
    </source>
</evidence>
<dbReference type="Proteomes" id="UP000242432">
    <property type="component" value="Unassembled WGS sequence"/>
</dbReference>
<proteinExistence type="predicted"/>
<sequence length="754" mass="86946">MTEQQINPFIHKDSELEQLEKKYSDIFIKSLEDLHEITSLQQVMKEGLKDRFNRNMEAFRKYIPDVAKTFEKYTPKTNMDFFCLKNEIPNLIFTDSNDILYKTADPFELTHNQISNIINNSNINQLRYQVEYDPYGQLHFKYNNRLVEIEQSVIRDKTVTPKQIESLPNCVMLGIGLGYPLADLYNQVEIANLIIVEPNTDIFYASLQAFEWAPFLDYIFENKLGIHLMLGQNSDQFFIDLERFYERHGRFLSGTWLGFIHYSNKKVKEFISLFDKHYRSINAAMGFTDDHLFGASHACYAVLNEKNFVLNTPLKEEYKNKPVFIIGSGPSLDHDIPFIRKYQDKAVIIACGTAIDALYHAGIKPDFYANTERTPQIKQALSTISDKEFFDDIVLLTGDVCHPYTLNEFKHTAIFGKPDEPFYPYFAMNFPEFRKVQHIQLMNPLVGNMGLSGAVYFGFNNLYLFGLDNGKKTGTNSMHSEFTTLYKERGVGDTGGNYTITKTVPANFGGTCETGYLFDLSRRNMDFVLQMEKLGRPDLVCHNCSDGALLEQAQPVHSEDLNNIFDKLPDIDKKELFTYITQEKTSKISLSKELITKAFNNEIFTQTCNKIKSIILKKPDNRVDYIKNMETVSEVLYYLKTDPSTYFYGASLEGSIQTFFMQIARMLYHSRDEKACIALADKGMDVIADFLDEIPNLFSHMPFIYLGEHQKIYKDGKVGIDMPNCKAPNLPQMQILVKDDGYRDPLSKFIKKHE</sequence>
<dbReference type="RefSeq" id="WP_078928668.1">
    <property type="nucleotide sequence ID" value="NZ_FUXX01000016.1"/>
</dbReference>
<dbReference type="EMBL" id="FUXX01000016">
    <property type="protein sequence ID" value="SKA61948.1"/>
    <property type="molecule type" value="Genomic_DNA"/>
</dbReference>
<gene>
    <name evidence="3" type="ORF">SAMN02745213_01178</name>
</gene>
<dbReference type="PANTHER" id="PTHR41786">
    <property type="entry name" value="MOTILITY ACCESSORY FACTOR MAF"/>
    <property type="match status" value="1"/>
</dbReference>
<evidence type="ECO:0000259" key="1">
    <source>
        <dbReference type="Pfam" id="PF01973"/>
    </source>
</evidence>
<dbReference type="PANTHER" id="PTHR41786:SF1">
    <property type="entry name" value="6-HYDROXYMETHYLPTERIN DIPHOSPHOKINASE MPTE-LIKE DOMAIN-CONTAINING PROTEIN"/>
    <property type="match status" value="1"/>
</dbReference>
<dbReference type="InterPro" id="IPR045376">
    <property type="entry name" value="Maf_N"/>
</dbReference>
<evidence type="ECO:0000313" key="3">
    <source>
        <dbReference type="EMBL" id="SKA61948.1"/>
    </source>
</evidence>